<name>A0A1V9ZQL3_9STRA</name>
<dbReference type="AlphaFoldDB" id="A0A1V9ZQL3"/>
<evidence type="ECO:0000313" key="1">
    <source>
        <dbReference type="EMBL" id="OQS00294.1"/>
    </source>
</evidence>
<evidence type="ECO:0008006" key="3">
    <source>
        <dbReference type="Google" id="ProtNLM"/>
    </source>
</evidence>
<organism evidence="1 2">
    <name type="scientific">Thraustotheca clavata</name>
    <dbReference type="NCBI Taxonomy" id="74557"/>
    <lineage>
        <taxon>Eukaryota</taxon>
        <taxon>Sar</taxon>
        <taxon>Stramenopiles</taxon>
        <taxon>Oomycota</taxon>
        <taxon>Saprolegniomycetes</taxon>
        <taxon>Saprolegniales</taxon>
        <taxon>Achlyaceae</taxon>
        <taxon>Thraustotheca</taxon>
    </lineage>
</organism>
<accession>A0A1V9ZQL3</accession>
<evidence type="ECO:0000313" key="2">
    <source>
        <dbReference type="Proteomes" id="UP000243217"/>
    </source>
</evidence>
<sequence length="121" mass="13748">MSVDPYLVGTWESTEGFGNTALDWSEDVKANKAVLRLEFLSSGIVRFSIEKSTKKYAHVLPPESTFDCNDQHTLIAMHGDTSGLVWHYQKEDDKNLRLRLVGAKKFARCKGVDVIYLQRVQ</sequence>
<keyword evidence="2" id="KW-1185">Reference proteome</keyword>
<dbReference type="EMBL" id="JNBS01001723">
    <property type="protein sequence ID" value="OQS00294.1"/>
    <property type="molecule type" value="Genomic_DNA"/>
</dbReference>
<dbReference type="OrthoDB" id="90180at2759"/>
<gene>
    <name evidence="1" type="ORF">THRCLA_21710</name>
</gene>
<dbReference type="Proteomes" id="UP000243217">
    <property type="component" value="Unassembled WGS sequence"/>
</dbReference>
<reference evidence="1 2" key="1">
    <citation type="journal article" date="2014" name="Genome Biol. Evol.">
        <title>The secreted proteins of Achlya hypogyna and Thraustotheca clavata identify the ancestral oomycete secretome and reveal gene acquisitions by horizontal gene transfer.</title>
        <authorList>
            <person name="Misner I."/>
            <person name="Blouin N."/>
            <person name="Leonard G."/>
            <person name="Richards T.A."/>
            <person name="Lane C.E."/>
        </authorList>
    </citation>
    <scope>NUCLEOTIDE SEQUENCE [LARGE SCALE GENOMIC DNA]</scope>
    <source>
        <strain evidence="1 2">ATCC 34112</strain>
    </source>
</reference>
<comment type="caution">
    <text evidence="1">The sequence shown here is derived from an EMBL/GenBank/DDBJ whole genome shotgun (WGS) entry which is preliminary data.</text>
</comment>
<protein>
    <recommendedName>
        <fullName evidence="3">Lipocalin-like domain-containing protein</fullName>
    </recommendedName>
</protein>
<proteinExistence type="predicted"/>